<evidence type="ECO:0000313" key="1">
    <source>
        <dbReference type="EMBL" id="GAI86136.1"/>
    </source>
</evidence>
<gene>
    <name evidence="1" type="ORF">S12H4_21889</name>
</gene>
<protein>
    <submittedName>
        <fullName evidence="1">Uncharacterized protein</fullName>
    </submittedName>
</protein>
<feature type="non-terminal residue" evidence="1">
    <location>
        <position position="80"/>
    </location>
</feature>
<dbReference type="AlphaFoldDB" id="X1T415"/>
<reference evidence="1" key="1">
    <citation type="journal article" date="2014" name="Front. Microbiol.">
        <title>High frequency of phylogenetically diverse reductive dehalogenase-homologous genes in deep subseafloor sedimentary metagenomes.</title>
        <authorList>
            <person name="Kawai M."/>
            <person name="Futagami T."/>
            <person name="Toyoda A."/>
            <person name="Takaki Y."/>
            <person name="Nishi S."/>
            <person name="Hori S."/>
            <person name="Arai W."/>
            <person name="Tsubouchi T."/>
            <person name="Morono Y."/>
            <person name="Uchiyama I."/>
            <person name="Ito T."/>
            <person name="Fujiyama A."/>
            <person name="Inagaki F."/>
            <person name="Takami H."/>
        </authorList>
    </citation>
    <scope>NUCLEOTIDE SEQUENCE</scope>
    <source>
        <strain evidence="1">Expedition CK06-06</strain>
    </source>
</reference>
<name>X1T415_9ZZZZ</name>
<sequence>MVIPCFRCGKEIDTPDEHNADYIMAEDTIVREPREVLLALKHNPATLVKQAQMEEYDEDGVLKYPDLAIGDSEYDAIEMP</sequence>
<organism evidence="1">
    <name type="scientific">marine sediment metagenome</name>
    <dbReference type="NCBI Taxonomy" id="412755"/>
    <lineage>
        <taxon>unclassified sequences</taxon>
        <taxon>metagenomes</taxon>
        <taxon>ecological metagenomes</taxon>
    </lineage>
</organism>
<dbReference type="EMBL" id="BARW01011327">
    <property type="protein sequence ID" value="GAI86136.1"/>
    <property type="molecule type" value="Genomic_DNA"/>
</dbReference>
<accession>X1T415</accession>
<comment type="caution">
    <text evidence="1">The sequence shown here is derived from an EMBL/GenBank/DDBJ whole genome shotgun (WGS) entry which is preliminary data.</text>
</comment>
<proteinExistence type="predicted"/>